<proteinExistence type="predicted"/>
<dbReference type="EMBL" id="LC043068">
    <property type="protein sequence ID" value="BAR72245.1"/>
    <property type="molecule type" value="Genomic_DNA"/>
</dbReference>
<sequence>MALDRVSAVVHMPPAQSRAQRAQSHGLSVGETLRLALTEADGADLLVSADNGRALRLTGLGQYGEGLKEGDVLLVRVLATDPLELELFGTATRTQVAAAATSRRMPLTDQDAMRLDQTALRRITWREPSAAALAATWRALVHGRWRSDAVGLSPDGPAYGARMLGPVNEPGVALPDDIERWSFPLYAWGGQPMLLRLVQSDPEEDGRPAARRARMLAIRVECTLPGVGAVMLHVQWVSGGIQLSIAAERADAIAIVRERLSHIAAALARVDLRLFRCSIAQGQLPAPTAPRFALMPRSAPAAVAPALYRAAAEVLLVLADLNPASR</sequence>
<accession>A0A0F7R5X5</accession>
<protein>
    <recommendedName>
        <fullName evidence="2">Flagellar hook-length control protein FliK</fullName>
    </recommendedName>
</protein>
<name>A0A0F7R5X5_9SPHN</name>
<evidence type="ECO:0008006" key="2">
    <source>
        <dbReference type="Google" id="ProtNLM"/>
    </source>
</evidence>
<dbReference type="AlphaFoldDB" id="A0A0F7R5X5"/>
<organism evidence="1">
    <name type="scientific">Sphingomonas sp. A1</name>
    <dbReference type="NCBI Taxonomy" id="90322"/>
    <lineage>
        <taxon>Bacteria</taxon>
        <taxon>Pseudomonadati</taxon>
        <taxon>Pseudomonadota</taxon>
        <taxon>Alphaproteobacteria</taxon>
        <taxon>Sphingomonadales</taxon>
        <taxon>Sphingomonadaceae</taxon>
        <taxon>Sphingomonas</taxon>
    </lineage>
</organism>
<evidence type="ECO:0000313" key="1">
    <source>
        <dbReference type="EMBL" id="BAR72245.1"/>
    </source>
</evidence>
<reference evidence="1" key="1">
    <citation type="submission" date="2015-04" db="EMBL/GenBank/DDBJ databases">
        <title>Formation of a single polar flagellum by lateral and polar bacterial flagellar gene sets.</title>
        <authorList>
            <person name="Maruyama Y."/>
            <person name="Kobayashi M."/>
            <person name="Murata K."/>
            <person name="Hashimoto W."/>
        </authorList>
    </citation>
    <scope>NUCLEOTIDE SEQUENCE</scope>
    <source>
        <strain evidence="1">A1</strain>
    </source>
</reference>